<accession>A0AA38H428</accession>
<evidence type="ECO:0000256" key="4">
    <source>
        <dbReference type="ARBA" id="ARBA00023136"/>
    </source>
</evidence>
<evidence type="ECO:0000259" key="8">
    <source>
        <dbReference type="Pfam" id="PF06738"/>
    </source>
</evidence>
<evidence type="ECO:0008006" key="12">
    <source>
        <dbReference type="Google" id="ProtNLM"/>
    </source>
</evidence>
<evidence type="ECO:0000256" key="1">
    <source>
        <dbReference type="ARBA" id="ARBA00004141"/>
    </source>
</evidence>
<dbReference type="GeneID" id="77728446"/>
<dbReference type="GO" id="GO:0022857">
    <property type="term" value="F:transmembrane transporter activity"/>
    <property type="evidence" value="ECO:0007669"/>
    <property type="project" value="InterPro"/>
</dbReference>
<evidence type="ECO:0000259" key="9">
    <source>
        <dbReference type="Pfam" id="PF12821"/>
    </source>
</evidence>
<feature type="region of interest" description="Disordered" evidence="6">
    <location>
        <begin position="665"/>
        <end position="688"/>
    </location>
</feature>
<dbReference type="Pfam" id="PF12821">
    <property type="entry name" value="ThrE_2"/>
    <property type="match status" value="1"/>
</dbReference>
<reference evidence="10" key="1">
    <citation type="journal article" date="2022" name="G3 (Bethesda)">
        <title>High quality genome of the basidiomycete yeast Dioszegia hungarica PDD-24b-2 isolated from cloud water.</title>
        <authorList>
            <person name="Jarrige D."/>
            <person name="Haridas S."/>
            <person name="Bleykasten-Grosshans C."/>
            <person name="Joly M."/>
            <person name="Nadalig T."/>
            <person name="Sancelme M."/>
            <person name="Vuilleumier S."/>
            <person name="Grigoriev I.V."/>
            <person name="Amato P."/>
            <person name="Bringel F."/>
        </authorList>
    </citation>
    <scope>NUCLEOTIDE SEQUENCE</scope>
    <source>
        <strain evidence="10">PDD-24b-2</strain>
    </source>
</reference>
<feature type="transmembrane region" description="Helical" evidence="7">
    <location>
        <begin position="1034"/>
        <end position="1051"/>
    </location>
</feature>
<keyword evidence="3 7" id="KW-1133">Transmembrane helix</keyword>
<feature type="compositionally biased region" description="Basic and acidic residues" evidence="6">
    <location>
        <begin position="567"/>
        <end position="600"/>
    </location>
</feature>
<organism evidence="10 11">
    <name type="scientific">Dioszegia hungarica</name>
    <dbReference type="NCBI Taxonomy" id="4972"/>
    <lineage>
        <taxon>Eukaryota</taxon>
        <taxon>Fungi</taxon>
        <taxon>Dikarya</taxon>
        <taxon>Basidiomycota</taxon>
        <taxon>Agaricomycotina</taxon>
        <taxon>Tremellomycetes</taxon>
        <taxon>Tremellales</taxon>
        <taxon>Bulleribasidiaceae</taxon>
        <taxon>Dioszegia</taxon>
    </lineage>
</organism>
<feature type="compositionally biased region" description="Basic and acidic residues" evidence="6">
    <location>
        <begin position="25"/>
        <end position="39"/>
    </location>
</feature>
<feature type="region of interest" description="Disordered" evidence="6">
    <location>
        <begin position="529"/>
        <end position="604"/>
    </location>
</feature>
<feature type="transmembrane region" description="Helical" evidence="7">
    <location>
        <begin position="927"/>
        <end position="945"/>
    </location>
</feature>
<dbReference type="Pfam" id="PF06738">
    <property type="entry name" value="ThrE"/>
    <property type="match status" value="1"/>
</dbReference>
<keyword evidence="4 7" id="KW-0472">Membrane</keyword>
<dbReference type="PANTHER" id="PTHR31082:SF4">
    <property type="entry name" value="PHEROMONE-REGULATED MEMBRANE PROTEIN 10"/>
    <property type="match status" value="1"/>
</dbReference>
<feature type="region of interest" description="Disordered" evidence="6">
    <location>
        <begin position="421"/>
        <end position="444"/>
    </location>
</feature>
<evidence type="ECO:0000313" key="10">
    <source>
        <dbReference type="EMBL" id="KAI9631989.1"/>
    </source>
</evidence>
<feature type="region of interest" description="Disordered" evidence="6">
    <location>
        <begin position="347"/>
        <end position="408"/>
    </location>
</feature>
<feature type="transmembrane region" description="Helical" evidence="7">
    <location>
        <begin position="1100"/>
        <end position="1121"/>
    </location>
</feature>
<comment type="caution">
    <text evidence="10">The sequence shown here is derived from an EMBL/GenBank/DDBJ whole genome shotgun (WGS) entry which is preliminary data.</text>
</comment>
<gene>
    <name evidence="10" type="ORF">MKK02DRAFT_35683</name>
</gene>
<evidence type="ECO:0000313" key="11">
    <source>
        <dbReference type="Proteomes" id="UP001164286"/>
    </source>
</evidence>
<proteinExistence type="inferred from homology"/>
<feature type="domain" description="Threonine/Serine exporter ThrE" evidence="9">
    <location>
        <begin position="981"/>
        <end position="1118"/>
    </location>
</feature>
<feature type="region of interest" description="Disordered" evidence="6">
    <location>
        <begin position="1"/>
        <end position="83"/>
    </location>
</feature>
<dbReference type="GO" id="GO:0016020">
    <property type="term" value="C:membrane"/>
    <property type="evidence" value="ECO:0007669"/>
    <property type="project" value="UniProtKB-SubCell"/>
</dbReference>
<evidence type="ECO:0000256" key="3">
    <source>
        <dbReference type="ARBA" id="ARBA00022989"/>
    </source>
</evidence>
<feature type="compositionally biased region" description="Gly residues" evidence="6">
    <location>
        <begin position="385"/>
        <end position="398"/>
    </location>
</feature>
<comment type="subcellular location">
    <subcellularLocation>
        <location evidence="1">Membrane</location>
        <topology evidence="1">Multi-pass membrane protein</topology>
    </subcellularLocation>
</comment>
<name>A0AA38H428_9TREE</name>
<evidence type="ECO:0000256" key="6">
    <source>
        <dbReference type="SAM" id="MobiDB-lite"/>
    </source>
</evidence>
<feature type="transmembrane region" description="Helical" evidence="7">
    <location>
        <begin position="980"/>
        <end position="997"/>
    </location>
</feature>
<keyword evidence="11" id="KW-1185">Reference proteome</keyword>
<dbReference type="Proteomes" id="UP001164286">
    <property type="component" value="Unassembled WGS sequence"/>
</dbReference>
<feature type="compositionally biased region" description="Pro residues" evidence="6">
    <location>
        <begin position="7"/>
        <end position="16"/>
    </location>
</feature>
<protein>
    <recommendedName>
        <fullName evidence="12">DUF1212-domain-containing protein</fullName>
    </recommendedName>
</protein>
<feature type="compositionally biased region" description="Polar residues" evidence="6">
    <location>
        <begin position="347"/>
        <end position="360"/>
    </location>
</feature>
<dbReference type="PANTHER" id="PTHR31082">
    <property type="entry name" value="PHEROMONE-REGULATED MEMBRANE PROTEIN 10"/>
    <property type="match status" value="1"/>
</dbReference>
<evidence type="ECO:0000256" key="5">
    <source>
        <dbReference type="ARBA" id="ARBA00034125"/>
    </source>
</evidence>
<dbReference type="InterPro" id="IPR051361">
    <property type="entry name" value="ThrE/Ser_Exporter"/>
</dbReference>
<feature type="transmembrane region" description="Helical" evidence="7">
    <location>
        <begin position="895"/>
        <end position="915"/>
    </location>
</feature>
<evidence type="ECO:0000256" key="2">
    <source>
        <dbReference type="ARBA" id="ARBA00022692"/>
    </source>
</evidence>
<feature type="transmembrane region" description="Helical" evidence="7">
    <location>
        <begin position="815"/>
        <end position="835"/>
    </location>
</feature>
<dbReference type="RefSeq" id="XP_052941766.1">
    <property type="nucleotide sequence ID" value="XM_053089241.1"/>
</dbReference>
<feature type="transmembrane region" description="Helical" evidence="7">
    <location>
        <begin position="1009"/>
        <end position="1028"/>
    </location>
</feature>
<feature type="compositionally biased region" description="Basic and acidic residues" evidence="6">
    <location>
        <begin position="665"/>
        <end position="679"/>
    </location>
</feature>
<dbReference type="InterPro" id="IPR010619">
    <property type="entry name" value="ThrE-like_N"/>
</dbReference>
<sequence>MSIPDDPFTPPQPPTRQPLSISTGRRLEHVEPLHDHDGPPHPGLPGQSTLGSSSTGHHTPAILIAPPAGTATAPATGGTKTPRRVQWNNESHVVQLEPIPLSPQTVDRSNLTAIDAMLEQHRNSPSPGRPLSQLSIASSATDGADDYDYRLDVDPPNHNPTHTHALEAVGSADSQNRPAEPQSLQDILDTGINDHIHGETNIAFGETDGLPNITSNDQADDLSEAKNLVRAHTGKWGVLRRRVKGAGAVSRAFGTIKEGEVREGGGGLGGSEDAEKVGGGADGGRDQDAFAARYPEPREKGRQSFSGGMGDGTGGIGAMNMGNGMPQMPGGASVLSSLLALYNQQNMPGSGATSAASSRPSSVYESSDDEDEKARAGKSADIKKGAGGWWQPGEGNGAGDTSHETPPDVIINREHRRPSEVLLDDHPIPPPHRSQSASSLTADARATPGFLSALRRARKYTDKIGSQLDDADRPKAARSGAGVWGALIQNTQNISGVATPTAATLAPAAARPGYQLNRYTLPTADALEQAASPWRPQSRNGSRPGSRPDSMHSGTAVSNAESPPGRYDPKKAHSAVDLRKNASSDDMIHMKSSHKAESVRSRSGLKLDSLGKLPVAAFKSSGQALKSGGQAVRNAEKWVMSGGRTPLTPPAMGEKGQMDYFARPMTEDERRRKEWESEKRRRKKQKEARKKQEIFIIQHVAAILARQQFLMKLARALMMFGSPSHRLETQIQATARVLEINAQVVYLPGTMLISFGDDATHTSETKFLKQATGLDLGKLLATHKLYWNVVHDRISVEQASKDLDVLMTTPMYYSWWQTLIIGAMASSFICVVGFSGSFLDALAAAPLGALLCGIQMIAARNDMFSNVFEIAIATIISFIAAGLASTGYFCYTALVSGGVVLILPGYIVLCGALELAARNITAGAVRIGYSVIYSLFLGFGISIGAELYRQITGLTVSGANDYQCSSTHASDNWYQVTPSAWWYFLACPGFALALSLRNQQPLFARELPIMIIIACAGWASNHFAAKAFINRSDMTSAIGSFVVGTLGNLYGKLSKGSSFPVTVVGILFQLPSGLSNGGIFNFASQSGEGNTEAYSSGFEVAQQLVAVAIGLTVGLFVSAAITHPFGGGRRRGSGIFSF</sequence>
<feature type="compositionally biased region" description="Polar residues" evidence="6">
    <location>
        <begin position="552"/>
        <end position="561"/>
    </location>
</feature>
<feature type="compositionally biased region" description="Low complexity" evidence="6">
    <location>
        <begin position="44"/>
        <end position="80"/>
    </location>
</feature>
<dbReference type="AlphaFoldDB" id="A0AA38H428"/>
<comment type="similarity">
    <text evidence="5">Belongs to the ThrE exporter (TC 2.A.79) family.</text>
</comment>
<feature type="transmembrane region" description="Helical" evidence="7">
    <location>
        <begin position="870"/>
        <end position="889"/>
    </location>
</feature>
<evidence type="ECO:0000256" key="7">
    <source>
        <dbReference type="SAM" id="Phobius"/>
    </source>
</evidence>
<dbReference type="InterPro" id="IPR024528">
    <property type="entry name" value="ThrE_2"/>
</dbReference>
<feature type="region of interest" description="Disordered" evidence="6">
    <location>
        <begin position="263"/>
        <end position="324"/>
    </location>
</feature>
<keyword evidence="2 7" id="KW-0812">Transmembrane</keyword>
<feature type="compositionally biased region" description="Basic and acidic residues" evidence="6">
    <location>
        <begin position="372"/>
        <end position="384"/>
    </location>
</feature>
<feature type="transmembrane region" description="Helical" evidence="7">
    <location>
        <begin position="1058"/>
        <end position="1080"/>
    </location>
</feature>
<feature type="domain" description="Threonine/serine exporter-like N-terminal" evidence="8">
    <location>
        <begin position="709"/>
        <end position="947"/>
    </location>
</feature>
<feature type="compositionally biased region" description="Gly residues" evidence="6">
    <location>
        <begin position="307"/>
        <end position="317"/>
    </location>
</feature>
<dbReference type="EMBL" id="JAKWFO010000016">
    <property type="protein sequence ID" value="KAI9631989.1"/>
    <property type="molecule type" value="Genomic_DNA"/>
</dbReference>